<feature type="compositionally biased region" description="Polar residues" evidence="1">
    <location>
        <begin position="75"/>
        <end position="89"/>
    </location>
</feature>
<name>A0ABW1AQU6_9RHOO</name>
<sequence>MYKQHSAVFQSANALILKGVIPTPDAVGALHPELTAEEIEQALAAWFRYVGTLGTGATLVAQDAVTVPNGEATAPISSPPRSRMTSGTSACLVRPRASW</sequence>
<dbReference type="Proteomes" id="UP001595974">
    <property type="component" value="Unassembled WGS sequence"/>
</dbReference>
<proteinExistence type="predicted"/>
<gene>
    <name evidence="2" type="ORF">ACFPTN_07720</name>
</gene>
<organism evidence="2 3">
    <name type="scientific">Thauera sinica</name>
    <dbReference type="NCBI Taxonomy" id="2665146"/>
    <lineage>
        <taxon>Bacteria</taxon>
        <taxon>Pseudomonadati</taxon>
        <taxon>Pseudomonadota</taxon>
        <taxon>Betaproteobacteria</taxon>
        <taxon>Rhodocyclales</taxon>
        <taxon>Zoogloeaceae</taxon>
        <taxon>Thauera</taxon>
    </lineage>
</organism>
<evidence type="ECO:0000313" key="2">
    <source>
        <dbReference type="EMBL" id="MFC5769261.1"/>
    </source>
</evidence>
<protein>
    <submittedName>
        <fullName evidence="2">Uncharacterized protein</fullName>
    </submittedName>
</protein>
<comment type="caution">
    <text evidence="2">The sequence shown here is derived from an EMBL/GenBank/DDBJ whole genome shotgun (WGS) entry which is preliminary data.</text>
</comment>
<evidence type="ECO:0000313" key="3">
    <source>
        <dbReference type="Proteomes" id="UP001595974"/>
    </source>
</evidence>
<dbReference type="RefSeq" id="WP_096447465.1">
    <property type="nucleotide sequence ID" value="NZ_JBHSOG010000027.1"/>
</dbReference>
<dbReference type="EMBL" id="JBHSOG010000027">
    <property type="protein sequence ID" value="MFC5769261.1"/>
    <property type="molecule type" value="Genomic_DNA"/>
</dbReference>
<reference evidence="3" key="1">
    <citation type="journal article" date="2019" name="Int. J. Syst. Evol. Microbiol.">
        <title>The Global Catalogue of Microorganisms (GCM) 10K type strain sequencing project: providing services to taxonomists for standard genome sequencing and annotation.</title>
        <authorList>
            <consortium name="The Broad Institute Genomics Platform"/>
            <consortium name="The Broad Institute Genome Sequencing Center for Infectious Disease"/>
            <person name="Wu L."/>
            <person name="Ma J."/>
        </authorList>
    </citation>
    <scope>NUCLEOTIDE SEQUENCE [LARGE SCALE GENOMIC DNA]</scope>
    <source>
        <strain evidence="3">SHR3</strain>
    </source>
</reference>
<evidence type="ECO:0000256" key="1">
    <source>
        <dbReference type="SAM" id="MobiDB-lite"/>
    </source>
</evidence>
<accession>A0ABW1AQU6</accession>
<keyword evidence="3" id="KW-1185">Reference proteome</keyword>
<feature type="region of interest" description="Disordered" evidence="1">
    <location>
        <begin position="71"/>
        <end position="99"/>
    </location>
</feature>